<evidence type="ECO:0000313" key="8">
    <source>
        <dbReference type="Proteomes" id="UP000289738"/>
    </source>
</evidence>
<keyword evidence="6" id="KW-1133">Transmembrane helix</keyword>
<dbReference type="GO" id="GO:0016757">
    <property type="term" value="F:glycosyltransferase activity"/>
    <property type="evidence" value="ECO:0007669"/>
    <property type="project" value="UniProtKB-KW"/>
</dbReference>
<keyword evidence="3" id="KW-0808">Transferase</keyword>
<comment type="subcellular location">
    <subcellularLocation>
        <location evidence="1">Membrane</location>
        <topology evidence="1">Single-pass type II membrane protein</topology>
    </subcellularLocation>
</comment>
<dbReference type="Pfam" id="PF02485">
    <property type="entry name" value="Branch"/>
    <property type="match status" value="1"/>
</dbReference>
<comment type="caution">
    <text evidence="7">The sequence shown here is derived from an EMBL/GenBank/DDBJ whole genome shotgun (WGS) entry which is preliminary data.</text>
</comment>
<keyword evidence="8" id="KW-1185">Reference proteome</keyword>
<dbReference type="PANTHER" id="PTHR31042">
    <property type="entry name" value="CORE-2/I-BRANCHING BETA-1,6-N-ACETYLGLUCOSAMINYLTRANSFERASE FAMILY PROTEIN-RELATED"/>
    <property type="match status" value="1"/>
</dbReference>
<keyword evidence="5" id="KW-0325">Glycoprotein</keyword>
<dbReference type="InterPro" id="IPR003406">
    <property type="entry name" value="Glyco_trans_14"/>
</dbReference>
<dbReference type="InterPro" id="IPR044174">
    <property type="entry name" value="BC10-like"/>
</dbReference>
<name>A0A444YUQ9_ARAHY</name>
<evidence type="ECO:0000256" key="3">
    <source>
        <dbReference type="ARBA" id="ARBA00022679"/>
    </source>
</evidence>
<dbReference type="GO" id="GO:0016020">
    <property type="term" value="C:membrane"/>
    <property type="evidence" value="ECO:0007669"/>
    <property type="project" value="UniProtKB-SubCell"/>
</dbReference>
<accession>A0A444YUQ9</accession>
<evidence type="ECO:0000256" key="1">
    <source>
        <dbReference type="ARBA" id="ARBA00004606"/>
    </source>
</evidence>
<dbReference type="EMBL" id="SDMP01000016">
    <property type="protein sequence ID" value="RYR05638.1"/>
    <property type="molecule type" value="Genomic_DNA"/>
</dbReference>
<keyword evidence="2" id="KW-0328">Glycosyltransferase</keyword>
<keyword evidence="6" id="KW-0812">Transmembrane</keyword>
<evidence type="ECO:0000256" key="4">
    <source>
        <dbReference type="ARBA" id="ARBA00023136"/>
    </source>
</evidence>
<protein>
    <recommendedName>
        <fullName evidence="9">Glycosyltransferase</fullName>
    </recommendedName>
</protein>
<gene>
    <name evidence="7" type="ORF">Ahy_B06g085476</name>
</gene>
<keyword evidence="4 6" id="KW-0472">Membrane</keyword>
<reference evidence="7 8" key="1">
    <citation type="submission" date="2019-01" db="EMBL/GenBank/DDBJ databases">
        <title>Sequencing of cultivated peanut Arachis hypogaea provides insights into genome evolution and oil improvement.</title>
        <authorList>
            <person name="Chen X."/>
        </authorList>
    </citation>
    <scope>NUCLEOTIDE SEQUENCE [LARGE SCALE GENOMIC DNA]</scope>
    <source>
        <strain evidence="8">cv. Fuhuasheng</strain>
        <tissue evidence="7">Leaves</tissue>
    </source>
</reference>
<sequence length="433" mass="50409">MKEELAWTKFLRNLLIMVVGSRNRPQLRRPTWIIVLISIVCVFLVAAYIYPPQTPKHSACYFFSSQGCGTTRVEVPKAVARELTDRELESRVVINEILNVDPAKTRIPKVAFLFLTPGSLPFEKLWHMFFKVKQSCSTKFALENQPNSLPMVAIFLKHYAMAMRANSVSIYMHRGKNLYMLAPILLAEKFIVNRYGFNFVQVGWGKFSMVEAERRLLANALLDPDNQHFVLLSDSCIPVRKFDFMYNYLLLTNVSFVDCYVDAGPHGNGRYIERMLPEVEMKDFRKGSQWFSMKRQHAIIVMADSLYFTKFKHHCRPNMEGGKNCYADEHYLPTFFSMRDPGGIANWSVTYVDWSERKWHPRSFKARDISHQLIRKIASIDQSPHYTSDIKRSVVITPCILNNLKRPCYLFARKFFPETQDKLIQIFSNSTLF</sequence>
<evidence type="ECO:0000256" key="2">
    <source>
        <dbReference type="ARBA" id="ARBA00022676"/>
    </source>
</evidence>
<organism evidence="7 8">
    <name type="scientific">Arachis hypogaea</name>
    <name type="common">Peanut</name>
    <dbReference type="NCBI Taxonomy" id="3818"/>
    <lineage>
        <taxon>Eukaryota</taxon>
        <taxon>Viridiplantae</taxon>
        <taxon>Streptophyta</taxon>
        <taxon>Embryophyta</taxon>
        <taxon>Tracheophyta</taxon>
        <taxon>Spermatophyta</taxon>
        <taxon>Magnoliopsida</taxon>
        <taxon>eudicotyledons</taxon>
        <taxon>Gunneridae</taxon>
        <taxon>Pentapetalae</taxon>
        <taxon>rosids</taxon>
        <taxon>fabids</taxon>
        <taxon>Fabales</taxon>
        <taxon>Fabaceae</taxon>
        <taxon>Papilionoideae</taxon>
        <taxon>50 kb inversion clade</taxon>
        <taxon>dalbergioids sensu lato</taxon>
        <taxon>Dalbergieae</taxon>
        <taxon>Pterocarpus clade</taxon>
        <taxon>Arachis</taxon>
    </lineage>
</organism>
<feature type="transmembrane region" description="Helical" evidence="6">
    <location>
        <begin position="31"/>
        <end position="50"/>
    </location>
</feature>
<dbReference type="Proteomes" id="UP000289738">
    <property type="component" value="Chromosome B06"/>
</dbReference>
<evidence type="ECO:0000256" key="6">
    <source>
        <dbReference type="SAM" id="Phobius"/>
    </source>
</evidence>
<dbReference type="PANTHER" id="PTHR31042:SF149">
    <property type="entry name" value="CORE-2_I-BRANCHING ENZYME"/>
    <property type="match status" value="1"/>
</dbReference>
<dbReference type="AlphaFoldDB" id="A0A444YUQ9"/>
<evidence type="ECO:0000313" key="7">
    <source>
        <dbReference type="EMBL" id="RYR05638.1"/>
    </source>
</evidence>
<evidence type="ECO:0008006" key="9">
    <source>
        <dbReference type="Google" id="ProtNLM"/>
    </source>
</evidence>
<evidence type="ECO:0000256" key="5">
    <source>
        <dbReference type="ARBA" id="ARBA00023180"/>
    </source>
</evidence>
<proteinExistence type="predicted"/>
<dbReference type="STRING" id="3818.A0A444YUQ9"/>